<keyword evidence="4" id="KW-0732">Signal</keyword>
<feature type="transmembrane region" description="Helical" evidence="9">
    <location>
        <begin position="21"/>
        <end position="43"/>
    </location>
</feature>
<organism evidence="11 12">
    <name type="scientific">Lipotes vexillifer</name>
    <name type="common">Yangtze river dolphin</name>
    <dbReference type="NCBI Taxonomy" id="118797"/>
    <lineage>
        <taxon>Eukaryota</taxon>
        <taxon>Metazoa</taxon>
        <taxon>Chordata</taxon>
        <taxon>Craniata</taxon>
        <taxon>Vertebrata</taxon>
        <taxon>Euteleostomi</taxon>
        <taxon>Mammalia</taxon>
        <taxon>Eutheria</taxon>
        <taxon>Laurasiatheria</taxon>
        <taxon>Artiodactyla</taxon>
        <taxon>Whippomorpha</taxon>
        <taxon>Cetacea</taxon>
        <taxon>Odontoceti</taxon>
        <taxon>Lipotidae</taxon>
        <taxon>Lipotes</taxon>
    </lineage>
</organism>
<feature type="region of interest" description="Disordered" evidence="8">
    <location>
        <begin position="285"/>
        <end position="307"/>
    </location>
</feature>
<comment type="similarity">
    <text evidence="2">Belongs to the FAM3 family.</text>
</comment>
<dbReference type="Proteomes" id="UP000265300">
    <property type="component" value="Unplaced"/>
</dbReference>
<dbReference type="KEGG" id="lve:103087151"/>
<dbReference type="PANTHER" id="PTHR14592">
    <property type="entry name" value="UNCHARACTERIZED FAM3"/>
    <property type="match status" value="1"/>
</dbReference>
<evidence type="ECO:0000256" key="4">
    <source>
        <dbReference type="ARBA" id="ARBA00022729"/>
    </source>
</evidence>
<evidence type="ECO:0000256" key="8">
    <source>
        <dbReference type="SAM" id="MobiDB-lite"/>
    </source>
</evidence>
<keyword evidence="9" id="KW-0472">Membrane</keyword>
<dbReference type="Pfam" id="PF15711">
    <property type="entry name" value="ILEI"/>
    <property type="match status" value="1"/>
</dbReference>
<dbReference type="AlphaFoldDB" id="A0A340YCB4"/>
<keyword evidence="9" id="KW-1133">Transmembrane helix</keyword>
<evidence type="ECO:0000256" key="3">
    <source>
        <dbReference type="ARBA" id="ARBA00022525"/>
    </source>
</evidence>
<protein>
    <submittedName>
        <fullName evidence="12">Uncharacterized protein LOC103087151</fullName>
    </submittedName>
</protein>
<dbReference type="InterPro" id="IPR039477">
    <property type="entry name" value="ILEI/PANDER_dom"/>
</dbReference>
<proteinExistence type="inferred from homology"/>
<feature type="domain" description="ILEI/PANDER" evidence="10">
    <location>
        <begin position="114"/>
        <end position="200"/>
    </location>
</feature>
<dbReference type="GO" id="GO:0005576">
    <property type="term" value="C:extracellular region"/>
    <property type="evidence" value="ECO:0007669"/>
    <property type="project" value="UniProtKB-SubCell"/>
</dbReference>
<keyword evidence="9" id="KW-0812">Transmembrane</keyword>
<comment type="subcellular location">
    <subcellularLocation>
        <location evidence="1">Secreted</location>
    </subcellularLocation>
</comment>
<sequence length="457" mass="49853">MAGRSLSPLLTQNKCCPRFTSAAPGLLHLLVLIFGLVTTWVFVRSYITSTCRHQSYSVPSPASHSVKTKCGLSKSCPDNFFAFKISSGAANVVGPSVCFEGQMIMSPVKNHVGRGLNIALVNGTTGKVMTQKYFDMYSGDANLLVKFLKEIPEGTLVLVASYDDPGTKMNDEIRKLFSNLGSTYAKQLGFRDSWVFSGARDLNSRSPFEEFLKNNPDMNKYDGWPELLELEGCVPQKAGDKQRERGGSEEEGDCGGTLRAWLPAWKPAAKAASTVWACLRARRSRPARRAARGHPPAELPATEGRGPLCFSPTPAASVSPPERGRGAGGAAVKAAFVPEKNEPPEDGGRWPREPLGPRLLRQHRSEDPQARRPLRAMGAAQRKKHPSSLSGFTHTSGCLEGAPNCYPHIQPFPEFQVQHLPTCSSLEQRKKEQDLKTVEMYFLTPSKLGTGIGAQTP</sequence>
<evidence type="ECO:0000259" key="10">
    <source>
        <dbReference type="Pfam" id="PF15711"/>
    </source>
</evidence>
<keyword evidence="11" id="KW-1185">Reference proteome</keyword>
<dbReference type="OrthoDB" id="440755at2759"/>
<dbReference type="RefSeq" id="XP_007469085.1">
    <property type="nucleotide sequence ID" value="XM_007469023.1"/>
</dbReference>
<gene>
    <name evidence="12" type="primary">LOC103087151</name>
</gene>
<dbReference type="GeneID" id="103087151"/>
<keyword evidence="6" id="KW-1015">Disulfide bond</keyword>
<dbReference type="InParanoid" id="A0A340YCB4"/>
<evidence type="ECO:0000256" key="9">
    <source>
        <dbReference type="SAM" id="Phobius"/>
    </source>
</evidence>
<dbReference type="InterPro" id="IPR039475">
    <property type="entry name" value="ILEI_FAM3C"/>
</dbReference>
<keyword evidence="3" id="KW-0964">Secreted</keyword>
<dbReference type="CDD" id="cd13940">
    <property type="entry name" value="ILEI_FAM3C"/>
    <property type="match status" value="1"/>
</dbReference>
<evidence type="ECO:0000256" key="2">
    <source>
        <dbReference type="ARBA" id="ARBA00010905"/>
    </source>
</evidence>
<reference evidence="12" key="1">
    <citation type="submission" date="2025-08" db="UniProtKB">
        <authorList>
            <consortium name="RefSeq"/>
        </authorList>
    </citation>
    <scope>IDENTIFICATION</scope>
</reference>
<evidence type="ECO:0000256" key="5">
    <source>
        <dbReference type="ARBA" id="ARBA00022734"/>
    </source>
</evidence>
<accession>A0A340YCB4</accession>
<name>A0A340YCB4_LIPVE</name>
<evidence type="ECO:0000313" key="12">
    <source>
        <dbReference type="RefSeq" id="XP_007469085.1"/>
    </source>
</evidence>
<dbReference type="InterPro" id="IPR039220">
    <property type="entry name" value="FAM3"/>
</dbReference>
<evidence type="ECO:0000256" key="1">
    <source>
        <dbReference type="ARBA" id="ARBA00004613"/>
    </source>
</evidence>
<evidence type="ECO:0000313" key="11">
    <source>
        <dbReference type="Proteomes" id="UP000265300"/>
    </source>
</evidence>
<evidence type="ECO:0000256" key="7">
    <source>
        <dbReference type="PROSITE-ProRule" id="PRU01375"/>
    </source>
</evidence>
<feature type="region of interest" description="Disordered" evidence="8">
    <location>
        <begin position="336"/>
        <end position="392"/>
    </location>
</feature>
<dbReference type="GO" id="GO:0030246">
    <property type="term" value="F:carbohydrate binding"/>
    <property type="evidence" value="ECO:0007669"/>
    <property type="project" value="UniProtKB-UniRule"/>
</dbReference>
<keyword evidence="5 7" id="KW-0430">Lectin</keyword>
<dbReference type="STRING" id="118797.A0A340YCB4"/>
<feature type="compositionally biased region" description="Basic and acidic residues" evidence="8">
    <location>
        <begin position="339"/>
        <end position="352"/>
    </location>
</feature>
<dbReference type="PROSITE" id="PS52031">
    <property type="entry name" value="GG_LECTIN"/>
    <property type="match status" value="1"/>
</dbReference>
<evidence type="ECO:0000256" key="6">
    <source>
        <dbReference type="ARBA" id="ARBA00023157"/>
    </source>
</evidence>